<dbReference type="Pfam" id="PF06945">
    <property type="entry name" value="DUF1289"/>
    <property type="match status" value="1"/>
</dbReference>
<accession>A0A6M2BWQ1</accession>
<dbReference type="AlphaFoldDB" id="A0A6M2BWQ1"/>
<dbReference type="EMBL" id="JAAMOW010000008">
    <property type="protein sequence ID" value="NGY06337.1"/>
    <property type="molecule type" value="Genomic_DNA"/>
</dbReference>
<dbReference type="Proteomes" id="UP000472676">
    <property type="component" value="Unassembled WGS sequence"/>
</dbReference>
<reference evidence="1 2" key="1">
    <citation type="journal article" date="2014" name="Int. J. Syst. Evol. Microbiol.">
        <title>Solimonas terrae sp. nov., isolated from soil.</title>
        <authorList>
            <person name="Kim S.J."/>
            <person name="Moon J.Y."/>
            <person name="Weon H.Y."/>
            <person name="Ahn J.H."/>
            <person name="Chen W.M."/>
            <person name="Kwon S.W."/>
        </authorList>
    </citation>
    <scope>NUCLEOTIDE SEQUENCE [LARGE SCALE GENOMIC DNA]</scope>
    <source>
        <strain evidence="1 2">KIS83-12</strain>
    </source>
</reference>
<organism evidence="1 2">
    <name type="scientific">Solimonas terrae</name>
    <dbReference type="NCBI Taxonomy" id="1396819"/>
    <lineage>
        <taxon>Bacteria</taxon>
        <taxon>Pseudomonadati</taxon>
        <taxon>Pseudomonadota</taxon>
        <taxon>Gammaproteobacteria</taxon>
        <taxon>Nevskiales</taxon>
        <taxon>Nevskiaceae</taxon>
        <taxon>Solimonas</taxon>
    </lineage>
</organism>
<evidence type="ECO:0000313" key="2">
    <source>
        <dbReference type="Proteomes" id="UP000472676"/>
    </source>
</evidence>
<comment type="caution">
    <text evidence="1">The sequence shown here is derived from an EMBL/GenBank/DDBJ whole genome shotgun (WGS) entry which is preliminary data.</text>
</comment>
<dbReference type="RefSeq" id="WP_166259608.1">
    <property type="nucleotide sequence ID" value="NZ_JAAMOW010000008.1"/>
</dbReference>
<dbReference type="PANTHER" id="PTHR35175:SF2">
    <property type="entry name" value="DUF1289 DOMAIN-CONTAINING PROTEIN"/>
    <property type="match status" value="1"/>
</dbReference>
<evidence type="ECO:0000313" key="1">
    <source>
        <dbReference type="EMBL" id="NGY06337.1"/>
    </source>
</evidence>
<sequence length="71" mass="7761">MSNPESLIADRDVPSPCTGVCRLGERGHCLGCGRVLDEIAAWGRAPDRERLDIRARAAARLQQFPDDKEAA</sequence>
<proteinExistence type="predicted"/>
<name>A0A6M2BWQ1_9GAMM</name>
<dbReference type="InterPro" id="IPR010710">
    <property type="entry name" value="DUF1289"/>
</dbReference>
<keyword evidence="2" id="KW-1185">Reference proteome</keyword>
<protein>
    <submittedName>
        <fullName evidence="1">DUF1289 domain-containing protein</fullName>
    </submittedName>
</protein>
<gene>
    <name evidence="1" type="ORF">G7Y85_16315</name>
</gene>
<dbReference type="PANTHER" id="PTHR35175">
    <property type="entry name" value="DUF1289 DOMAIN-CONTAINING PROTEIN"/>
    <property type="match status" value="1"/>
</dbReference>